<comment type="caution">
    <text evidence="5">The sequence shown here is derived from an EMBL/GenBank/DDBJ whole genome shotgun (WGS) entry which is preliminary data.</text>
</comment>
<dbReference type="PANTHER" id="PTHR12631:SF10">
    <property type="entry name" value="BETA-XYLOSIDASE-LIKE PROTEIN-RELATED"/>
    <property type="match status" value="1"/>
</dbReference>
<evidence type="ECO:0000313" key="6">
    <source>
        <dbReference type="Proteomes" id="UP000190626"/>
    </source>
</evidence>
<dbReference type="Pfam" id="PF00331">
    <property type="entry name" value="Glyco_hydro_10"/>
    <property type="match status" value="1"/>
</dbReference>
<dbReference type="InterPro" id="IPR017853">
    <property type="entry name" value="GH"/>
</dbReference>
<dbReference type="RefSeq" id="WP_079414532.1">
    <property type="nucleotide sequence ID" value="NZ_MBTG01000018.1"/>
</dbReference>
<protein>
    <recommendedName>
        <fullName evidence="4">GH10 domain-containing protein</fullName>
    </recommendedName>
</protein>
<dbReference type="InterPro" id="IPR051923">
    <property type="entry name" value="Glycosyl_Hydrolase_39"/>
</dbReference>
<evidence type="ECO:0000256" key="3">
    <source>
        <dbReference type="ARBA" id="ARBA00023326"/>
    </source>
</evidence>
<evidence type="ECO:0000256" key="2">
    <source>
        <dbReference type="ARBA" id="ARBA00023277"/>
    </source>
</evidence>
<dbReference type="Gene3D" id="2.60.120.200">
    <property type="match status" value="1"/>
</dbReference>
<evidence type="ECO:0000313" key="5">
    <source>
        <dbReference type="EMBL" id="OPH56026.1"/>
    </source>
</evidence>
<keyword evidence="3" id="KW-0624">Polysaccharide degradation</keyword>
<dbReference type="GO" id="GO:0000272">
    <property type="term" value="P:polysaccharide catabolic process"/>
    <property type="evidence" value="ECO:0007669"/>
    <property type="project" value="UniProtKB-KW"/>
</dbReference>
<keyword evidence="1" id="KW-0378">Hydrolase</keyword>
<dbReference type="Proteomes" id="UP000190626">
    <property type="component" value="Unassembled WGS sequence"/>
</dbReference>
<dbReference type="InterPro" id="IPR001000">
    <property type="entry name" value="GH10_dom"/>
</dbReference>
<sequence length="1112" mass="123375">MSLYGRKKARRGLLLLLVLSLLLTLAVPVSVGAAAIEAPDANAYFTESETLFQDYAPGILRPDQGTIQLTMRIDKDFEQFGNDWDYVFKVSPTKEIGNTLMGIYVPARPERGLAFILRDGVNTQKALDTTFTYTPGQRINVAITWGTELRLYVNGVLKQSAPMAGPIRSDLLPYRFEVDKSEPFHTEALKISTRALSAAELTVSPGIVFTGDADTSLLAVNGLKEIEHRRTNWHRTIGYHSLTPVGRPEKSVFTEGAPVITPFVALNMSDSSKSYQVKIKANNADGEPVMEKEITVLSQSDRRYHIHEIALPELAGRGYYNLQTTVSYEGQLLTTWDTGIAVLPANDASSPDGQLADYYGTYLLDDFDPAILKGMNVKTTRSPFRWRIVEPVKGAFDWEKTDAYVAKAREAGMDILGTLGYLPQWAGIPSPPEIQAKSDLAKRPERWLPRDLQEWANYVYQTVSRYKDDVKVWEIYNEVNFHPPADPSAFPGSTELYAQMLRIAYQEAKRADPDALISTSGFSDSDAADSQMPLQLLEDQYAEGYFDVFNLHAYGGTAKTDIWIDKLKEKRPGVPYWMSEHMWYTLFNKKAREFKTIEWFAMFLERGYDRFINMGLMDVFFSRFTMTPNADFQVVAAFQNQIRKADRYLGKYTFAASDNFTIRHYFRRADGTYLSMLGSAIGEYAIEASGGIMQVTDIYGQTVPVTTENGKTVFRVKSTAYIISSQPLELTKTTLLGEVPLHTNESFEEVLGDPAMGLQGVIPTGWIFRDKLNPNDTQAKIILSQTARTGNYSMELTSGGGGRVYVFEDTELHKPGKYRLTAYFKRLAGDSSLKAYTFFYDRSPSVNNTKDGYLADISDTEFVPLIFDFEVPVTPTVKQSIGFGIYSGAGKVLLDDISLTYVGEIGSVVVPNQIVDAKKEYLDLTTAMNQTYTDETAGDGQGGWADLGTDNLGATDFKTGKRAVGGVPFDIKDRSAPVSVATLGGVIRPNIPARIKGIPVGKALAKVGFLYTAMYVDAAKGAKLGEFILHYDDGTTATHELLNKVNINDWYVPGIDPAVPIGEKVITHATGERALFVSVFDNPQPNKIIQSIDIVSNKNSILFILAATGEKP</sequence>
<accession>A0A1V4HHJ0</accession>
<dbReference type="PANTHER" id="PTHR12631">
    <property type="entry name" value="ALPHA-L-IDURONIDASE"/>
    <property type="match status" value="1"/>
</dbReference>
<dbReference type="SUPFAM" id="SSF49899">
    <property type="entry name" value="Concanavalin A-like lectins/glucanases"/>
    <property type="match status" value="1"/>
</dbReference>
<keyword evidence="2" id="KW-0119">Carbohydrate metabolism</keyword>
<reference evidence="6" key="1">
    <citation type="submission" date="2016-07" db="EMBL/GenBank/DDBJ databases">
        <authorList>
            <person name="Florea S."/>
            <person name="Webb J.S."/>
            <person name="Jaromczyk J."/>
            <person name="Schardl C.L."/>
        </authorList>
    </citation>
    <scope>NUCLEOTIDE SEQUENCE [LARGE SCALE GENOMIC DNA]</scope>
    <source>
        <strain evidence="6">CY1</strain>
    </source>
</reference>
<proteinExistence type="predicted"/>
<keyword evidence="6" id="KW-1185">Reference proteome</keyword>
<name>A0A1V4HHJ0_9BACL</name>
<dbReference type="STRING" id="1469647.BC351_29500"/>
<dbReference type="GO" id="GO:0004553">
    <property type="term" value="F:hydrolase activity, hydrolyzing O-glycosyl compounds"/>
    <property type="evidence" value="ECO:0007669"/>
    <property type="project" value="InterPro"/>
</dbReference>
<dbReference type="AlphaFoldDB" id="A0A1V4HHJ0"/>
<evidence type="ECO:0000259" key="4">
    <source>
        <dbReference type="Pfam" id="PF00331"/>
    </source>
</evidence>
<dbReference type="Gene3D" id="2.60.120.260">
    <property type="entry name" value="Galactose-binding domain-like"/>
    <property type="match status" value="1"/>
</dbReference>
<evidence type="ECO:0000256" key="1">
    <source>
        <dbReference type="ARBA" id="ARBA00022801"/>
    </source>
</evidence>
<gene>
    <name evidence="5" type="ORF">BC351_29500</name>
</gene>
<dbReference type="Gene3D" id="3.20.20.80">
    <property type="entry name" value="Glycosidases"/>
    <property type="match status" value="1"/>
</dbReference>
<organism evidence="5 6">
    <name type="scientific">Paenibacillus ferrarius</name>
    <dbReference type="NCBI Taxonomy" id="1469647"/>
    <lineage>
        <taxon>Bacteria</taxon>
        <taxon>Bacillati</taxon>
        <taxon>Bacillota</taxon>
        <taxon>Bacilli</taxon>
        <taxon>Bacillales</taxon>
        <taxon>Paenibacillaceae</taxon>
        <taxon>Paenibacillus</taxon>
    </lineage>
</organism>
<dbReference type="EMBL" id="MBTG01000018">
    <property type="protein sequence ID" value="OPH56026.1"/>
    <property type="molecule type" value="Genomic_DNA"/>
</dbReference>
<dbReference type="InterPro" id="IPR013320">
    <property type="entry name" value="ConA-like_dom_sf"/>
</dbReference>
<feature type="domain" description="GH10" evidence="4">
    <location>
        <begin position="373"/>
        <end position="531"/>
    </location>
</feature>
<dbReference type="OrthoDB" id="9802318at2"/>
<dbReference type="SUPFAM" id="SSF51445">
    <property type="entry name" value="(Trans)glycosidases"/>
    <property type="match status" value="1"/>
</dbReference>